<gene>
    <name evidence="3" type="ORF">SAMN06296008_101200</name>
</gene>
<dbReference type="PROSITE" id="PS50206">
    <property type="entry name" value="RHODANESE_3"/>
    <property type="match status" value="1"/>
</dbReference>
<dbReference type="EMBL" id="FWXJ01000001">
    <property type="protein sequence ID" value="SMC30475.1"/>
    <property type="molecule type" value="Genomic_DNA"/>
</dbReference>
<dbReference type="GO" id="GO:0043828">
    <property type="term" value="F:tRNA 2-selenouridine synthase activity"/>
    <property type="evidence" value="ECO:0007669"/>
    <property type="project" value="InterPro"/>
</dbReference>
<dbReference type="Pfam" id="PF00581">
    <property type="entry name" value="Rhodanese"/>
    <property type="match status" value="1"/>
</dbReference>
<accession>A0A1W1Y2W8</accession>
<reference evidence="3 4" key="1">
    <citation type="submission" date="2017-04" db="EMBL/GenBank/DDBJ databases">
        <authorList>
            <person name="Afonso C.L."/>
            <person name="Miller P.J."/>
            <person name="Scott M.A."/>
            <person name="Spackman E."/>
            <person name="Goraichik I."/>
            <person name="Dimitrov K.M."/>
            <person name="Suarez D.L."/>
            <person name="Swayne D.E."/>
        </authorList>
    </citation>
    <scope>NUCLEOTIDE SEQUENCE [LARGE SCALE GENOMIC DNA]</scope>
    <source>
        <strain evidence="3 4">VK13</strain>
    </source>
</reference>
<dbReference type="InterPro" id="IPR036873">
    <property type="entry name" value="Rhodanese-like_dom_sf"/>
</dbReference>
<dbReference type="SUPFAM" id="SSF52821">
    <property type="entry name" value="Rhodanese/Cell cycle control phosphatase"/>
    <property type="match status" value="1"/>
</dbReference>
<dbReference type="RefSeq" id="WP_084281995.1">
    <property type="nucleotide sequence ID" value="NZ_FWXJ01000001.1"/>
</dbReference>
<dbReference type="PANTHER" id="PTHR30401">
    <property type="entry name" value="TRNA 2-SELENOURIDINE SYNTHASE"/>
    <property type="match status" value="1"/>
</dbReference>
<evidence type="ECO:0000259" key="2">
    <source>
        <dbReference type="PROSITE" id="PS50206"/>
    </source>
</evidence>
<evidence type="ECO:0000256" key="1">
    <source>
        <dbReference type="ARBA" id="ARBA00023266"/>
    </source>
</evidence>
<protein>
    <submittedName>
        <fullName evidence="3">tRNA 2-selenouridine synthase</fullName>
    </submittedName>
</protein>
<proteinExistence type="predicted"/>
<dbReference type="NCBIfam" id="TIGR03167">
    <property type="entry name" value="tRNA_sel_U_synt"/>
    <property type="match status" value="1"/>
</dbReference>
<sequence>MKSRTHVDMTQVPTFDEIIDVRTPAEFALDHIPGSINRPVLSDEERVVVGTIHNQESPFAAKKVGAALIAKRIAGHIEEDFYTRPKNWRPLIYCWRGGKRSNSMGHILREIGWNAHILDGGYKAYRTNVLAKLNDLPNVFDYRVITGSTGSGKSRILEVLHELGAQVLDLEQIANHKGSVLGNMPDSNQPSQKYFESYVLDQLESFDPSRVVFIEAESKKIGNIQVPETLLLKFRQSPCIRIEATTEARIEFLIRDYDYLISNPNQLIQKLSFLRELHGHEVLDRWTHWINHHAWQDLIRDLLVRHYDKLYEKSQGKNFTQYLQAPKIQVDDLSPASIQLIAQEINRQFSSN</sequence>
<dbReference type="AlphaFoldDB" id="A0A1W1Y2W8"/>
<dbReference type="InterPro" id="IPR001763">
    <property type="entry name" value="Rhodanese-like_dom"/>
</dbReference>
<dbReference type="GO" id="GO:0002098">
    <property type="term" value="P:tRNA wobble uridine modification"/>
    <property type="evidence" value="ECO:0007669"/>
    <property type="project" value="InterPro"/>
</dbReference>
<dbReference type="NCBIfam" id="NF008752">
    <property type="entry name" value="PRK11784.1-4"/>
    <property type="match status" value="1"/>
</dbReference>
<dbReference type="PANTHER" id="PTHR30401:SF0">
    <property type="entry name" value="TRNA 2-SELENOURIDINE SYNTHASE"/>
    <property type="match status" value="1"/>
</dbReference>
<name>A0A1W1Y2W8_9BURK</name>
<dbReference type="InterPro" id="IPR027417">
    <property type="entry name" value="P-loop_NTPase"/>
</dbReference>
<feature type="domain" description="Rhodanese" evidence="2">
    <location>
        <begin position="18"/>
        <end position="134"/>
    </location>
</feature>
<dbReference type="SMART" id="SM00450">
    <property type="entry name" value="RHOD"/>
    <property type="match status" value="1"/>
</dbReference>
<dbReference type="InterPro" id="IPR017582">
    <property type="entry name" value="SelU"/>
</dbReference>
<evidence type="ECO:0000313" key="4">
    <source>
        <dbReference type="Proteomes" id="UP000192708"/>
    </source>
</evidence>
<dbReference type="Gene3D" id="3.40.250.10">
    <property type="entry name" value="Rhodanese-like domain"/>
    <property type="match status" value="1"/>
</dbReference>
<dbReference type="NCBIfam" id="NF008750">
    <property type="entry name" value="PRK11784.1-2"/>
    <property type="match status" value="1"/>
</dbReference>
<dbReference type="InterPro" id="IPR058840">
    <property type="entry name" value="AAA_SelU"/>
</dbReference>
<organism evidence="3 4">
    <name type="scientific">Polynucleobacter kasalickyi</name>
    <dbReference type="NCBI Taxonomy" id="1938817"/>
    <lineage>
        <taxon>Bacteria</taxon>
        <taxon>Pseudomonadati</taxon>
        <taxon>Pseudomonadota</taxon>
        <taxon>Betaproteobacteria</taxon>
        <taxon>Burkholderiales</taxon>
        <taxon>Burkholderiaceae</taxon>
        <taxon>Polynucleobacter</taxon>
    </lineage>
</organism>
<evidence type="ECO:0000313" key="3">
    <source>
        <dbReference type="EMBL" id="SMC30475.1"/>
    </source>
</evidence>
<dbReference type="Gene3D" id="3.40.50.300">
    <property type="entry name" value="P-loop containing nucleotide triphosphate hydrolases"/>
    <property type="match status" value="1"/>
</dbReference>
<dbReference type="STRING" id="1938817.SAMN06296008_101200"/>
<keyword evidence="1" id="KW-0711">Selenium</keyword>
<dbReference type="Pfam" id="PF26341">
    <property type="entry name" value="AAA_SelU"/>
    <property type="match status" value="1"/>
</dbReference>
<dbReference type="Proteomes" id="UP000192708">
    <property type="component" value="Unassembled WGS sequence"/>
</dbReference>
<dbReference type="OrthoDB" id="9808735at2"/>
<keyword evidence="4" id="KW-1185">Reference proteome</keyword>